<dbReference type="GO" id="GO:0005886">
    <property type="term" value="C:plasma membrane"/>
    <property type="evidence" value="ECO:0007669"/>
    <property type="project" value="UniProtKB-SubCell"/>
</dbReference>
<keyword evidence="12" id="KW-0297">G-protein coupled receptor</keyword>
<dbReference type="GO" id="GO:0007224">
    <property type="term" value="P:smoothened signaling pathway"/>
    <property type="evidence" value="ECO:0007669"/>
    <property type="project" value="TreeGrafter"/>
</dbReference>
<dbReference type="PROSITE" id="PS50038">
    <property type="entry name" value="FZ"/>
    <property type="match status" value="1"/>
</dbReference>
<keyword evidence="5" id="KW-1003">Cell membrane</keyword>
<keyword evidence="17" id="KW-0807">Transducer</keyword>
<evidence type="ECO:0000259" key="24">
    <source>
        <dbReference type="PROSITE" id="PS50261"/>
    </source>
</evidence>
<feature type="transmembrane region" description="Helical" evidence="22">
    <location>
        <begin position="469"/>
        <end position="497"/>
    </location>
</feature>
<dbReference type="GO" id="GO:0005929">
    <property type="term" value="C:cilium"/>
    <property type="evidence" value="ECO:0007669"/>
    <property type="project" value="UniProtKB-SubCell"/>
</dbReference>
<evidence type="ECO:0000256" key="17">
    <source>
        <dbReference type="ARBA" id="ARBA00023224"/>
    </source>
</evidence>
<dbReference type="PANTHER" id="PTHR11309">
    <property type="entry name" value="FRIZZLED"/>
    <property type="match status" value="1"/>
</dbReference>
<dbReference type="SMART" id="SM00063">
    <property type="entry name" value="FRI"/>
    <property type="match status" value="1"/>
</dbReference>
<dbReference type="Pfam" id="PF05253">
    <property type="entry name" value="zf-U11-48K"/>
    <property type="match status" value="1"/>
</dbReference>
<evidence type="ECO:0000256" key="15">
    <source>
        <dbReference type="ARBA" id="ARBA00023170"/>
    </source>
</evidence>
<dbReference type="Pfam" id="PF01534">
    <property type="entry name" value="Frizzled"/>
    <property type="match status" value="1"/>
</dbReference>
<evidence type="ECO:0000313" key="26">
    <source>
        <dbReference type="EnsemblMetazoa" id="AQUA005212-PA"/>
    </source>
</evidence>
<sequence length="1210" mass="133188">MSDEMLICPYNESHVIVRHRMPYHLVKCKKHHDANQSLQTCPFNAMHIHVFPFDAKMAHGSAVAVCLLALAALTAQASGKEFNPTTNLILPESSSRLESINGTRNYRMHGKKGKDDKTWFDGREMRYIYCVRPGKCEPIKHRQCLHSTLPYSSISLDLTDSYSQEEMHTKLHQYNALKSVPKCWAVIQPFLCAVFTPKCEKINGQDMVYLPTLEMCKLTLEPCRILHNTSFFPEFLKCNETLYPSKCNNDVREEMKFNASGQCQKPLVAADLPANYYKEIDGCGVQCKDPLYTDHEHRQIHKLVAWGASICLAFNLFTLATFAIDWQNANKYPAMVIFYINFCFAVSCLGWLAQFTPGGREDIVCRKDGTLRTSEPSAGENLSCIVVFILVYYFLIAAMVWFVIFTYVWHMSFKAIGKIQDRIDKKGSYFHLIAWSLPLVLTITIMALSEIDGNSTVGICFVGYQNHPIRGAFLLGPVLCVLLVGGYFLGRGLLTLIRLRISSRQIISARASKKIHQTIVRMGVCTTFTFIFIVATAFCHVHEFRHSAAWAEALRGFLVCQIVAAFNDDVTNGCRYEQRPSVAILQLHLICLFASGIVMSSWVWTNSTLESWGRYFRRRFGTDIDEPVKLQKHKVIAQAFAKRKEFQNQGRLSISFHNSHTDPVGLKFDITSAIGSHDFSSTWANNLPRFVNRRCALTGAATSSSHDPRKNSVDSEISFSVRHVSVESRRNSIDSQVSVKIAEVKTKVASRSSRGTVVVGATGSKHGHKSRQSRRRHDFATTATGRRYGRKESSTSVESQIVTAAIQKSAGSGAGRYAGGAGTFGAGSMQRRTGIGALDAHQINDLISNGKLLLPFLQGQGLTTSEDDNVSVGSFKLHDSKFDIIMKKFEGSSRIGTSCAGGGGVGGGGVGVGSGSGGMNGTSGPGTTVGGGGGGGGCRIEEYRTSDDDDDDDELEAEALLNGRNVAQITSGREEHHSKDINGSIAQSVKDGGGASARVGKSRTVKRQGANQLGSFRKGGNGLRPRRSLHSTTRRKKEKHRERERMREKELALLERAAPSSSPTPAGVETMFDFNDSSFTSYCSELTPLHVNSSYSGVSVAKTNSRNSKRSCDVGIQTNAHEIATQTMSSFEFSEKALKNEENADIYTENHHPMLSHHPLPIAALQAPSKMIQTVGTNTIGGGGRKHRDASESTGMSDAEKLKMLLLPSK</sequence>
<keyword evidence="13 22" id="KW-0472">Membrane</keyword>
<evidence type="ECO:0000256" key="3">
    <source>
        <dbReference type="ARBA" id="ARBA00008077"/>
    </source>
</evidence>
<keyword evidence="16" id="KW-0325">Glycoprotein</keyword>
<feature type="region of interest" description="Disordered" evidence="21">
    <location>
        <begin position="1177"/>
        <end position="1202"/>
    </location>
</feature>
<keyword evidence="14" id="KW-1015">Disulfide bond</keyword>
<dbReference type="Gene3D" id="1.20.1070.10">
    <property type="entry name" value="Rhodopsin 7-helix transmembrane proteins"/>
    <property type="match status" value="1"/>
</dbReference>
<evidence type="ECO:0000256" key="6">
    <source>
        <dbReference type="ARBA" id="ARBA00022692"/>
    </source>
</evidence>
<dbReference type="InterPro" id="IPR000539">
    <property type="entry name" value="Frizzled/Smoothened_7TM"/>
</dbReference>
<accession>A0A182X5X6</accession>
<keyword evidence="18" id="KW-0966">Cell projection</keyword>
<proteinExistence type="inferred from homology"/>
<evidence type="ECO:0000256" key="11">
    <source>
        <dbReference type="ARBA" id="ARBA00022989"/>
    </source>
</evidence>
<evidence type="ECO:0000256" key="22">
    <source>
        <dbReference type="SAM" id="Phobius"/>
    </source>
</evidence>
<dbReference type="InterPro" id="IPR035683">
    <property type="entry name" value="SMO_7TM"/>
</dbReference>
<keyword evidence="11 22" id="KW-1133">Transmembrane helix</keyword>
<evidence type="ECO:0000256" key="8">
    <source>
        <dbReference type="ARBA" id="ARBA00022729"/>
    </source>
</evidence>
<dbReference type="GO" id="GO:0005113">
    <property type="term" value="F:patched binding"/>
    <property type="evidence" value="ECO:0007669"/>
    <property type="project" value="TreeGrafter"/>
</dbReference>
<evidence type="ECO:0000259" key="23">
    <source>
        <dbReference type="PROSITE" id="PS50038"/>
    </source>
</evidence>
<evidence type="ECO:0000256" key="5">
    <source>
        <dbReference type="ARBA" id="ARBA00022475"/>
    </source>
</evidence>
<feature type="compositionally biased region" description="Basic residues" evidence="21">
    <location>
        <begin position="1024"/>
        <end position="1040"/>
    </location>
</feature>
<evidence type="ECO:0000256" key="9">
    <source>
        <dbReference type="ARBA" id="ARBA00022771"/>
    </source>
</evidence>
<evidence type="ECO:0000256" key="18">
    <source>
        <dbReference type="ARBA" id="ARBA00023273"/>
    </source>
</evidence>
<keyword evidence="9" id="KW-0863">Zinc-finger</keyword>
<feature type="transmembrane region" description="Helical" evidence="22">
    <location>
        <begin position="385"/>
        <end position="409"/>
    </location>
</feature>
<feature type="domain" description="G-protein coupled receptors family 2 profile 2" evidence="24">
    <location>
        <begin position="300"/>
        <end position="567"/>
    </location>
</feature>
<dbReference type="InterPro" id="IPR022776">
    <property type="entry name" value="TRM13/UPF0224_CHHC_Znf_dom"/>
</dbReference>
<dbReference type="InterPro" id="IPR015526">
    <property type="entry name" value="Frizzled/SFRP"/>
</dbReference>
<feature type="transmembrane region" description="Helical" evidence="22">
    <location>
        <begin position="518"/>
        <end position="538"/>
    </location>
</feature>
<dbReference type="STRING" id="34691.A0A182X5X6"/>
<dbReference type="Pfam" id="PF01392">
    <property type="entry name" value="Fz"/>
    <property type="match status" value="1"/>
</dbReference>
<organism evidence="26 27">
    <name type="scientific">Anopheles quadriannulatus</name>
    <name type="common">Mosquito</name>
    <dbReference type="NCBI Taxonomy" id="34691"/>
    <lineage>
        <taxon>Eukaryota</taxon>
        <taxon>Metazoa</taxon>
        <taxon>Ecdysozoa</taxon>
        <taxon>Arthropoda</taxon>
        <taxon>Hexapoda</taxon>
        <taxon>Insecta</taxon>
        <taxon>Pterygota</taxon>
        <taxon>Neoptera</taxon>
        <taxon>Endopterygota</taxon>
        <taxon>Diptera</taxon>
        <taxon>Nematocera</taxon>
        <taxon>Culicoidea</taxon>
        <taxon>Culicidae</taxon>
        <taxon>Anophelinae</taxon>
        <taxon>Anopheles</taxon>
    </lineage>
</organism>
<evidence type="ECO:0000256" key="2">
    <source>
        <dbReference type="ARBA" id="ARBA00004651"/>
    </source>
</evidence>
<evidence type="ECO:0000256" key="13">
    <source>
        <dbReference type="ARBA" id="ARBA00023136"/>
    </source>
</evidence>
<keyword evidence="15" id="KW-0675">Receptor</keyword>
<dbReference type="PRINTS" id="PR00489">
    <property type="entry name" value="FRIZZLED"/>
</dbReference>
<dbReference type="GO" id="GO:0008270">
    <property type="term" value="F:zinc ion binding"/>
    <property type="evidence" value="ECO:0007669"/>
    <property type="project" value="UniProtKB-KW"/>
</dbReference>
<dbReference type="InterPro" id="IPR020067">
    <property type="entry name" value="Frizzled_dom"/>
</dbReference>
<dbReference type="PROSITE" id="PS51800">
    <property type="entry name" value="ZF_CHHC_U11_48K"/>
    <property type="match status" value="1"/>
</dbReference>
<dbReference type="VEuPathDB" id="VectorBase:AQUA005212"/>
<name>A0A182X5X6_ANOQN</name>
<evidence type="ECO:0000256" key="12">
    <source>
        <dbReference type="ARBA" id="ARBA00023040"/>
    </source>
</evidence>
<comment type="subcellular location">
    <subcellularLocation>
        <location evidence="2">Cell membrane</location>
        <topology evidence="2">Multi-pass membrane protein</topology>
    </subcellularLocation>
    <subcellularLocation>
        <location evidence="1">Cell projection</location>
        <location evidence="1">Cilium</location>
    </subcellularLocation>
</comment>
<dbReference type="SMART" id="SM01330">
    <property type="entry name" value="Frizzled"/>
    <property type="match status" value="1"/>
</dbReference>
<dbReference type="FunFam" id="1.20.1070.10:FF:000068">
    <property type="entry name" value="Smoothened, frizzled class receptor"/>
    <property type="match status" value="1"/>
</dbReference>
<dbReference type="Gene3D" id="1.10.2000.10">
    <property type="entry name" value="Frizzled cysteine-rich domain"/>
    <property type="match status" value="1"/>
</dbReference>
<dbReference type="GO" id="GO:0007389">
    <property type="term" value="P:pattern specification process"/>
    <property type="evidence" value="ECO:0007669"/>
    <property type="project" value="TreeGrafter"/>
</dbReference>
<evidence type="ECO:0000256" key="20">
    <source>
        <dbReference type="PROSITE-ProRule" id="PRU00090"/>
    </source>
</evidence>
<dbReference type="EnsemblMetazoa" id="AQUA005212-RA">
    <property type="protein sequence ID" value="AQUA005212-PA"/>
    <property type="gene ID" value="AQUA005212"/>
</dbReference>
<dbReference type="AlphaFoldDB" id="A0A182X5X6"/>
<dbReference type="InterPro" id="IPR036790">
    <property type="entry name" value="Frizzled_dom_sf"/>
</dbReference>
<evidence type="ECO:0000259" key="25">
    <source>
        <dbReference type="PROSITE" id="PS51800"/>
    </source>
</evidence>
<feature type="transmembrane region" description="Helical" evidence="22">
    <location>
        <begin position="303"/>
        <end position="324"/>
    </location>
</feature>
<dbReference type="SUPFAM" id="SSF57667">
    <property type="entry name" value="beta-beta-alpha zinc fingers"/>
    <property type="match status" value="1"/>
</dbReference>
<evidence type="ECO:0000256" key="14">
    <source>
        <dbReference type="ARBA" id="ARBA00023157"/>
    </source>
</evidence>
<feature type="compositionally biased region" description="Basic residues" evidence="21">
    <location>
        <begin position="765"/>
        <end position="777"/>
    </location>
</feature>
<reference evidence="26" key="1">
    <citation type="submission" date="2020-05" db="UniProtKB">
        <authorList>
            <consortium name="EnsemblMetazoa"/>
        </authorList>
    </citation>
    <scope>IDENTIFICATION</scope>
    <source>
        <strain evidence="26">SANGQUA</strain>
    </source>
</reference>
<evidence type="ECO:0000256" key="19">
    <source>
        <dbReference type="ARBA" id="ARBA00035037"/>
    </source>
</evidence>
<keyword evidence="6 22" id="KW-0812">Transmembrane</keyword>
<evidence type="ECO:0000313" key="27">
    <source>
        <dbReference type="Proteomes" id="UP000076407"/>
    </source>
</evidence>
<evidence type="ECO:0000256" key="1">
    <source>
        <dbReference type="ARBA" id="ARBA00004138"/>
    </source>
</evidence>
<comment type="caution">
    <text evidence="20">Lacks conserved residue(s) required for the propagation of feature annotation.</text>
</comment>
<keyword evidence="8" id="KW-0732">Signal</keyword>
<keyword evidence="7" id="KW-0479">Metal-binding</keyword>
<feature type="region of interest" description="Disordered" evidence="21">
    <location>
        <begin position="755"/>
        <end position="796"/>
    </location>
</feature>
<keyword evidence="10" id="KW-0862">Zinc</keyword>
<dbReference type="GO" id="GO:0030425">
    <property type="term" value="C:dendrite"/>
    <property type="evidence" value="ECO:0007669"/>
    <property type="project" value="TreeGrafter"/>
</dbReference>
<feature type="transmembrane region" description="Helical" evidence="22">
    <location>
        <begin position="336"/>
        <end position="353"/>
    </location>
</feature>
<feature type="transmembrane region" description="Helical" evidence="22">
    <location>
        <begin position="429"/>
        <end position="449"/>
    </location>
</feature>
<dbReference type="SUPFAM" id="SSF63501">
    <property type="entry name" value="Frizzled cysteine-rich domain"/>
    <property type="match status" value="1"/>
</dbReference>
<keyword evidence="27" id="KW-1185">Reference proteome</keyword>
<dbReference type="GO" id="GO:0004930">
    <property type="term" value="F:G protein-coupled receptor activity"/>
    <property type="evidence" value="ECO:0007669"/>
    <property type="project" value="UniProtKB-KW"/>
</dbReference>
<dbReference type="InterPro" id="IPR017981">
    <property type="entry name" value="GPCR_2-like_7TM"/>
</dbReference>
<feature type="region of interest" description="Disordered" evidence="21">
    <location>
        <begin position="970"/>
        <end position="1047"/>
    </location>
</feature>
<evidence type="ECO:0000256" key="16">
    <source>
        <dbReference type="ARBA" id="ARBA00023180"/>
    </source>
</evidence>
<dbReference type="Proteomes" id="UP000076407">
    <property type="component" value="Unassembled WGS sequence"/>
</dbReference>
<dbReference type="GO" id="GO:0007417">
    <property type="term" value="P:central nervous system development"/>
    <property type="evidence" value="ECO:0007669"/>
    <property type="project" value="TreeGrafter"/>
</dbReference>
<dbReference type="GO" id="GO:0009888">
    <property type="term" value="P:tissue development"/>
    <property type="evidence" value="ECO:0007669"/>
    <property type="project" value="UniProtKB-ARBA"/>
</dbReference>
<evidence type="ECO:0000256" key="4">
    <source>
        <dbReference type="ARBA" id="ARBA00022473"/>
    </source>
</evidence>
<dbReference type="GO" id="GO:0071679">
    <property type="term" value="P:commissural neuron axon guidance"/>
    <property type="evidence" value="ECO:0007669"/>
    <property type="project" value="TreeGrafter"/>
</dbReference>
<dbReference type="PANTHER" id="PTHR11309:SF35">
    <property type="entry name" value="PROTEIN SMOOTHENED"/>
    <property type="match status" value="1"/>
</dbReference>
<dbReference type="CDD" id="cd15030">
    <property type="entry name" value="7tmF_SMO_homolog"/>
    <property type="match status" value="1"/>
</dbReference>
<feature type="domain" description="FZ" evidence="23">
    <location>
        <begin position="131"/>
        <end position="250"/>
    </location>
</feature>
<evidence type="ECO:0000256" key="10">
    <source>
        <dbReference type="ARBA" id="ARBA00022833"/>
    </source>
</evidence>
<protein>
    <recommendedName>
        <fullName evidence="19">Protein smoothened</fullName>
    </recommendedName>
</protein>
<feature type="domain" description="CHHC U11-48K-type" evidence="25">
    <location>
        <begin position="5"/>
        <end position="32"/>
    </location>
</feature>
<dbReference type="InterPro" id="IPR036236">
    <property type="entry name" value="Znf_C2H2_sf"/>
</dbReference>
<evidence type="ECO:0000256" key="7">
    <source>
        <dbReference type="ARBA" id="ARBA00022723"/>
    </source>
</evidence>
<keyword evidence="4" id="KW-0217">Developmental protein</keyword>
<comment type="similarity">
    <text evidence="3">Belongs to the G-protein coupled receptor Fz/Smo family.</text>
</comment>
<dbReference type="PROSITE" id="PS50261">
    <property type="entry name" value="G_PROTEIN_RECEP_F2_4"/>
    <property type="match status" value="1"/>
</dbReference>
<evidence type="ECO:0000256" key="21">
    <source>
        <dbReference type="SAM" id="MobiDB-lite"/>
    </source>
</evidence>